<dbReference type="EMBL" id="OX395139">
    <property type="protein sequence ID" value="CAI5792080.1"/>
    <property type="molecule type" value="Genomic_DNA"/>
</dbReference>
<accession>A0AA35L945</accession>
<dbReference type="Proteomes" id="UP001178461">
    <property type="component" value="Chromosome 14"/>
</dbReference>
<feature type="non-terminal residue" evidence="1">
    <location>
        <position position="1"/>
    </location>
</feature>
<evidence type="ECO:0000313" key="2">
    <source>
        <dbReference type="Proteomes" id="UP001178461"/>
    </source>
</evidence>
<dbReference type="AlphaFoldDB" id="A0AA35L945"/>
<keyword evidence="2" id="KW-1185">Reference proteome</keyword>
<sequence length="68" mass="8148">YDECSRLLDRSPINMFHDGYQDYTSMQASRKETKAQNEHLQDPIKRNCFQTTLKDQLLLEFPDDIEEH</sequence>
<name>A0AA35L945_9SAUR</name>
<evidence type="ECO:0000313" key="1">
    <source>
        <dbReference type="EMBL" id="CAI5792080.1"/>
    </source>
</evidence>
<organism evidence="1 2">
    <name type="scientific">Podarcis lilfordi</name>
    <name type="common">Lilford's wall lizard</name>
    <dbReference type="NCBI Taxonomy" id="74358"/>
    <lineage>
        <taxon>Eukaryota</taxon>
        <taxon>Metazoa</taxon>
        <taxon>Chordata</taxon>
        <taxon>Craniata</taxon>
        <taxon>Vertebrata</taxon>
        <taxon>Euteleostomi</taxon>
        <taxon>Lepidosauria</taxon>
        <taxon>Squamata</taxon>
        <taxon>Bifurcata</taxon>
        <taxon>Unidentata</taxon>
        <taxon>Episquamata</taxon>
        <taxon>Laterata</taxon>
        <taxon>Lacertibaenia</taxon>
        <taxon>Lacertidae</taxon>
        <taxon>Podarcis</taxon>
    </lineage>
</organism>
<proteinExistence type="predicted"/>
<reference evidence="1" key="1">
    <citation type="submission" date="2022-12" db="EMBL/GenBank/DDBJ databases">
        <authorList>
            <person name="Alioto T."/>
            <person name="Alioto T."/>
            <person name="Gomez Garrido J."/>
        </authorList>
    </citation>
    <scope>NUCLEOTIDE SEQUENCE</scope>
</reference>
<gene>
    <name evidence="1" type="ORF">PODLI_1B001713</name>
</gene>
<protein>
    <submittedName>
        <fullName evidence="1">Uncharacterized protein</fullName>
    </submittedName>
</protein>